<proteinExistence type="predicted"/>
<dbReference type="OrthoDB" id="270651at2759"/>
<dbReference type="GO" id="GO:0032259">
    <property type="term" value="P:methylation"/>
    <property type="evidence" value="ECO:0007669"/>
    <property type="project" value="UniProtKB-KW"/>
</dbReference>
<feature type="region of interest" description="Disordered" evidence="3">
    <location>
        <begin position="97"/>
        <end position="121"/>
    </location>
</feature>
<dbReference type="Gene3D" id="3.40.1280.10">
    <property type="match status" value="1"/>
</dbReference>
<feature type="domain" description="tRNA/rRNA methyltransferase SpoU type" evidence="4">
    <location>
        <begin position="7"/>
        <end position="61"/>
    </location>
</feature>
<dbReference type="InterPro" id="IPR029028">
    <property type="entry name" value="Alpha/beta_knot_MTases"/>
</dbReference>
<evidence type="ECO:0000259" key="4">
    <source>
        <dbReference type="Pfam" id="PF00588"/>
    </source>
</evidence>
<reference evidence="5 6" key="1">
    <citation type="submission" date="2011-07" db="EMBL/GenBank/DDBJ databases">
        <authorList>
            <person name="Coyne R."/>
            <person name="Brami D."/>
            <person name="Johnson J."/>
            <person name="Hostetler J."/>
            <person name="Hannick L."/>
            <person name="Clark T."/>
            <person name="Cassidy-Hanley D."/>
            <person name="Inman J."/>
        </authorList>
    </citation>
    <scope>NUCLEOTIDE SEQUENCE [LARGE SCALE GENOMIC DNA]</scope>
    <source>
        <strain evidence="5 6">G5</strain>
    </source>
</reference>
<dbReference type="SUPFAM" id="SSF75217">
    <property type="entry name" value="alpha/beta knot"/>
    <property type="match status" value="1"/>
</dbReference>
<protein>
    <submittedName>
        <fullName evidence="5">Obp33pep like protein, putative</fullName>
        <ecNumber evidence="5">2.1.1.34</ecNumber>
    </submittedName>
</protein>
<dbReference type="InterPro" id="IPR029026">
    <property type="entry name" value="tRNA_m1G_MTases_N"/>
</dbReference>
<dbReference type="PANTHER" id="PTHR43191">
    <property type="entry name" value="RRNA METHYLTRANSFERASE 3"/>
    <property type="match status" value="1"/>
</dbReference>
<dbReference type="GeneID" id="14910430"/>
<dbReference type="InterPro" id="IPR051259">
    <property type="entry name" value="rRNA_Methyltransferase"/>
</dbReference>
<dbReference type="AlphaFoldDB" id="G0QKL6"/>
<sequence>MSNSINIIQQPFKGDTVFLMGNEGQGLLDCHKNICDQFVYIPQYTNKTASLNVACAASIVFHHWAMWAQYEECQLFGEKFQQVNSDNNKDVMVLEGKNVLQQDEEEEEKKDNDEVDKQLFQ</sequence>
<dbReference type="eggNOG" id="KOG0838">
    <property type="taxonomic scope" value="Eukaryota"/>
</dbReference>
<evidence type="ECO:0000256" key="2">
    <source>
        <dbReference type="ARBA" id="ARBA00022679"/>
    </source>
</evidence>
<gene>
    <name evidence="5" type="ORF">IMG5_019410</name>
</gene>
<dbReference type="PANTHER" id="PTHR43191:SF7">
    <property type="entry name" value="OBP33PEP LIKE PROTEIN"/>
    <property type="match status" value="1"/>
</dbReference>
<dbReference type="EC" id="2.1.1.34" evidence="5"/>
<dbReference type="InParanoid" id="G0QKL6"/>
<keyword evidence="6" id="KW-1185">Reference proteome</keyword>
<dbReference type="STRING" id="857967.G0QKL6"/>
<evidence type="ECO:0000313" key="5">
    <source>
        <dbReference type="EMBL" id="EGR34234.1"/>
    </source>
</evidence>
<dbReference type="GO" id="GO:0003723">
    <property type="term" value="F:RNA binding"/>
    <property type="evidence" value="ECO:0007669"/>
    <property type="project" value="InterPro"/>
</dbReference>
<dbReference type="EMBL" id="GL983174">
    <property type="protein sequence ID" value="EGR34234.1"/>
    <property type="molecule type" value="Genomic_DNA"/>
</dbReference>
<accession>G0QKL6</accession>
<feature type="compositionally biased region" description="Basic and acidic residues" evidence="3">
    <location>
        <begin position="109"/>
        <end position="121"/>
    </location>
</feature>
<keyword evidence="2 5" id="KW-0808">Transferase</keyword>
<organism evidence="5 6">
    <name type="scientific">Ichthyophthirius multifiliis</name>
    <name type="common">White spot disease agent</name>
    <name type="synonym">Ich</name>
    <dbReference type="NCBI Taxonomy" id="5932"/>
    <lineage>
        <taxon>Eukaryota</taxon>
        <taxon>Sar</taxon>
        <taxon>Alveolata</taxon>
        <taxon>Ciliophora</taxon>
        <taxon>Intramacronucleata</taxon>
        <taxon>Oligohymenophorea</taxon>
        <taxon>Hymenostomatida</taxon>
        <taxon>Ophryoglenina</taxon>
        <taxon>Ichthyophthirius</taxon>
    </lineage>
</organism>
<dbReference type="Pfam" id="PF00588">
    <property type="entry name" value="SpoU_methylase"/>
    <property type="match status" value="1"/>
</dbReference>
<dbReference type="InterPro" id="IPR001537">
    <property type="entry name" value="SpoU_MeTrfase"/>
</dbReference>
<evidence type="ECO:0000256" key="3">
    <source>
        <dbReference type="SAM" id="MobiDB-lite"/>
    </source>
</evidence>
<dbReference type="GO" id="GO:0141100">
    <property type="term" value="F:tRNA (guanine(18)-2'-O)-methyltransferase activity"/>
    <property type="evidence" value="ECO:0007669"/>
    <property type="project" value="UniProtKB-EC"/>
</dbReference>
<dbReference type="RefSeq" id="XP_004039538.1">
    <property type="nucleotide sequence ID" value="XM_004039490.1"/>
</dbReference>
<keyword evidence="1 5" id="KW-0489">Methyltransferase</keyword>
<dbReference type="Proteomes" id="UP000008983">
    <property type="component" value="Unassembled WGS sequence"/>
</dbReference>
<evidence type="ECO:0000313" key="6">
    <source>
        <dbReference type="Proteomes" id="UP000008983"/>
    </source>
</evidence>
<name>G0QKL6_ICHMU</name>
<dbReference type="GO" id="GO:0006396">
    <property type="term" value="P:RNA processing"/>
    <property type="evidence" value="ECO:0007669"/>
    <property type="project" value="InterPro"/>
</dbReference>
<evidence type="ECO:0000256" key="1">
    <source>
        <dbReference type="ARBA" id="ARBA00022603"/>
    </source>
</evidence>